<dbReference type="PANTHER" id="PTHR37828">
    <property type="entry name" value="GSR2449 PROTEIN"/>
    <property type="match status" value="1"/>
</dbReference>
<dbReference type="PANTHER" id="PTHR37828:SF1">
    <property type="entry name" value="YCII-RELATED DOMAIN-CONTAINING PROTEIN"/>
    <property type="match status" value="1"/>
</dbReference>
<dbReference type="InterPro" id="IPR011008">
    <property type="entry name" value="Dimeric_a/b-barrel"/>
</dbReference>
<reference evidence="1" key="1">
    <citation type="submission" date="2018-06" db="EMBL/GenBank/DDBJ databases">
        <authorList>
            <person name="Zhirakovskaya E."/>
        </authorList>
    </citation>
    <scope>NUCLEOTIDE SEQUENCE</scope>
</reference>
<dbReference type="AlphaFoldDB" id="A0A3B0WIY1"/>
<sequence>MFIILLKFSDNKSKAPEFMQGHKDWIKRGFDESLFLISGSIKPNMGGCIIAHNTSQEKLQQYVNEDPFVARNIVTAQVLVISANQVDKRLNFLLDKSIK</sequence>
<evidence type="ECO:0000313" key="1">
    <source>
        <dbReference type="EMBL" id="VAW52450.1"/>
    </source>
</evidence>
<organism evidence="1">
    <name type="scientific">hydrothermal vent metagenome</name>
    <dbReference type="NCBI Taxonomy" id="652676"/>
    <lineage>
        <taxon>unclassified sequences</taxon>
        <taxon>metagenomes</taxon>
        <taxon>ecological metagenomes</taxon>
    </lineage>
</organism>
<proteinExistence type="predicted"/>
<dbReference type="SUPFAM" id="SSF54909">
    <property type="entry name" value="Dimeric alpha+beta barrel"/>
    <property type="match status" value="1"/>
</dbReference>
<dbReference type="EMBL" id="UOFE01000028">
    <property type="protein sequence ID" value="VAW52450.1"/>
    <property type="molecule type" value="Genomic_DNA"/>
</dbReference>
<gene>
    <name evidence="1" type="ORF">MNBD_GAMMA05-1073</name>
</gene>
<accession>A0A3B0WIY1</accession>
<protein>
    <recommendedName>
        <fullName evidence="2">YCII-related domain-containing protein</fullName>
    </recommendedName>
</protein>
<name>A0A3B0WIY1_9ZZZZ</name>
<evidence type="ECO:0008006" key="2">
    <source>
        <dbReference type="Google" id="ProtNLM"/>
    </source>
</evidence>
<dbReference type="Gene3D" id="3.30.70.1060">
    <property type="entry name" value="Dimeric alpha+beta barrel"/>
    <property type="match status" value="1"/>
</dbReference>